<evidence type="ECO:0000313" key="2">
    <source>
        <dbReference type="Proteomes" id="UP000002866"/>
    </source>
</evidence>
<dbReference type="OMA" id="FVENECK"/>
<dbReference type="STRING" id="1071380.I2GVH4"/>
<name>I2GVH4_HENB6</name>
<dbReference type="KEGG" id="tbl:TBLA_0A03260"/>
<sequence length="318" mass="36285">MHCPNPLKSLFIKFPLYTYPPISNSDDALSTEIKSKTFYFQSTADPTTDPAANKFILATYNTFDYSYNSSTLKLSTDPWCLFVQLSLAIKNNLQLPTDSPNTPSKHALSILSPHITPSTHLPVLIEDSSHTKRYTRNTIELHSTLSENYITHPSYKLLALSLDTILYDCYFIQLFYYLSNDEFNTLYSHQFESSYFSNSKTQLSTRNNFHQRNNHFLSLLSSSSSPLPPPLLQNSQHNLFKIIESAFSSTKPFLLYLENFTFDTSQTYFIAKLSSYILCILNVPSSTPFPLKQFIKLNCPNLIALTNLSFQFVSNGET</sequence>
<organism evidence="1 2">
    <name type="scientific">Henningerozyma blattae (strain ATCC 34711 / CBS 6284 / DSM 70876 / NBRC 10599 / NRRL Y-10934 / UCD 77-7)</name>
    <name type="common">Yeast</name>
    <name type="synonym">Tetrapisispora blattae</name>
    <dbReference type="NCBI Taxonomy" id="1071380"/>
    <lineage>
        <taxon>Eukaryota</taxon>
        <taxon>Fungi</taxon>
        <taxon>Dikarya</taxon>
        <taxon>Ascomycota</taxon>
        <taxon>Saccharomycotina</taxon>
        <taxon>Saccharomycetes</taxon>
        <taxon>Saccharomycetales</taxon>
        <taxon>Saccharomycetaceae</taxon>
        <taxon>Henningerozyma</taxon>
    </lineage>
</organism>
<dbReference type="InterPro" id="IPR021211">
    <property type="entry name" value="SAM35"/>
</dbReference>
<dbReference type="OrthoDB" id="198787at2759"/>
<accession>I2GVH4</accession>
<dbReference type="Proteomes" id="UP000002866">
    <property type="component" value="Chromosome 1"/>
</dbReference>
<dbReference type="FunCoup" id="I2GVH4">
    <property type="interactions" value="77"/>
</dbReference>
<gene>
    <name evidence="1" type="primary">TBLA0A03260</name>
    <name evidence="1" type="ORF">TBLA_0A03260</name>
</gene>
<keyword evidence="2" id="KW-1185">Reference proteome</keyword>
<dbReference type="RefSeq" id="XP_004177645.1">
    <property type="nucleotide sequence ID" value="XM_004177597.1"/>
</dbReference>
<dbReference type="HOGENOM" id="CLU_073166_0_0_1"/>
<dbReference type="InParanoid" id="I2GVH4"/>
<reference evidence="1 2" key="1">
    <citation type="journal article" date="2011" name="Proc. Natl. Acad. Sci. U.S.A.">
        <title>Evolutionary erosion of yeast sex chromosomes by mating-type switching accidents.</title>
        <authorList>
            <person name="Gordon J.L."/>
            <person name="Armisen D."/>
            <person name="Proux-Wera E."/>
            <person name="Oheigeartaigh S.S."/>
            <person name="Byrne K.P."/>
            <person name="Wolfe K.H."/>
        </authorList>
    </citation>
    <scope>NUCLEOTIDE SEQUENCE [LARGE SCALE GENOMIC DNA]</scope>
    <source>
        <strain evidence="2">ATCC 34711 / CBS 6284 / DSM 70876 / NBRC 10599 / NRRL Y-10934 / UCD 77-7</strain>
    </source>
</reference>
<dbReference type="Pfam" id="PF10806">
    <property type="entry name" value="SAM35"/>
    <property type="match status" value="1"/>
</dbReference>
<evidence type="ECO:0000313" key="1">
    <source>
        <dbReference type="EMBL" id="CCH58126.1"/>
    </source>
</evidence>
<dbReference type="EMBL" id="HE806316">
    <property type="protein sequence ID" value="CCH58126.1"/>
    <property type="molecule type" value="Genomic_DNA"/>
</dbReference>
<dbReference type="GeneID" id="14492821"/>
<dbReference type="eggNOG" id="ENOG502RXPE">
    <property type="taxonomic scope" value="Eukaryota"/>
</dbReference>
<proteinExistence type="predicted"/>
<protein>
    <submittedName>
        <fullName evidence="1">Uncharacterized protein</fullName>
    </submittedName>
</protein>
<dbReference type="AlphaFoldDB" id="I2GVH4"/>